<proteinExistence type="predicted"/>
<evidence type="ECO:0000313" key="3">
    <source>
        <dbReference type="Proteomes" id="UP000509594"/>
    </source>
</evidence>
<dbReference type="EMBL" id="CP058215">
    <property type="protein sequence ID" value="QLC49045.1"/>
    <property type="molecule type" value="Genomic_DNA"/>
</dbReference>
<protein>
    <submittedName>
        <fullName evidence="2">Haloacid dehalogenase</fullName>
    </submittedName>
</protein>
<dbReference type="AlphaFoldDB" id="A0A7D5IMN7"/>
<feature type="binding site" evidence="1">
    <location>
        <position position="88"/>
    </location>
    <ligand>
        <name>Mg(2+)</name>
        <dbReference type="ChEBI" id="CHEBI:18420"/>
    </ligand>
</feature>
<keyword evidence="1" id="KW-0460">Magnesium</keyword>
<dbReference type="RefSeq" id="WP_176964108.1">
    <property type="nucleotide sequence ID" value="NZ_CP058215.1"/>
</dbReference>
<evidence type="ECO:0000256" key="1">
    <source>
        <dbReference type="PIRSR" id="PIRSR602848-1"/>
    </source>
</evidence>
<evidence type="ECO:0000313" key="2">
    <source>
        <dbReference type="EMBL" id="QLC49045.1"/>
    </source>
</evidence>
<dbReference type="SUPFAM" id="SSF74784">
    <property type="entry name" value="Translin"/>
    <property type="match status" value="1"/>
</dbReference>
<dbReference type="PANTHER" id="PTHR10741">
    <property type="entry name" value="TRANSLIN AND TRANSLIN ASSOCIATED PROTEIN X"/>
    <property type="match status" value="1"/>
</dbReference>
<keyword evidence="3" id="KW-1185">Reference proteome</keyword>
<dbReference type="KEGG" id="mzi:HWN40_01555"/>
<dbReference type="InterPro" id="IPR036081">
    <property type="entry name" value="Translin_sf"/>
</dbReference>
<reference evidence="2 3" key="1">
    <citation type="submission" date="2020-06" db="EMBL/GenBank/DDBJ databases">
        <title>Methanolobus halotolerans sp. nov., isolated from a saline lake Tus in Siberia.</title>
        <authorList>
            <person name="Shen Y."/>
            <person name="Chen S.-C."/>
            <person name="Lai M.-C."/>
            <person name="Huang H.-H."/>
            <person name="Chiu H.-H."/>
            <person name="Tang S.-L."/>
            <person name="Rogozin D.Y."/>
            <person name="Degermendzhy A.G."/>
        </authorList>
    </citation>
    <scope>NUCLEOTIDE SEQUENCE [LARGE SCALE GENOMIC DNA]</scope>
    <source>
        <strain evidence="2 3">DSM 21339</strain>
    </source>
</reference>
<dbReference type="InterPro" id="IPR002848">
    <property type="entry name" value="Translin_fam"/>
</dbReference>
<dbReference type="Gene3D" id="1.20.58.2140">
    <property type="match status" value="1"/>
</dbReference>
<keyword evidence="1" id="KW-0479">Metal-binding</keyword>
<sequence length="211" mass="24167">MIIDISDRIRAKLEEKDAAREQSLTTSREVVRNCRKAMSSIHKGKFDRAASLLEESSHSLKRLNSLLQGHPDVYNSGFVEHAQQEFVECSIVLKLLKTGPRTETIPGPEELEVEYTAYLSGLGDVNGELRRHILDLIRKEQASEAEEFLDIMEDIYSALMMFDFPDAMTRGLRHKTDTTRAILERTRGDVSTAIRQLKLENAMREFERKID</sequence>
<dbReference type="GO" id="GO:0043565">
    <property type="term" value="F:sequence-specific DNA binding"/>
    <property type="evidence" value="ECO:0007669"/>
    <property type="project" value="InterPro"/>
</dbReference>
<dbReference type="Proteomes" id="UP000509594">
    <property type="component" value="Chromosome"/>
</dbReference>
<organism evidence="2 3">
    <name type="scientific">Methanolobus zinderi</name>
    <dbReference type="NCBI Taxonomy" id="536044"/>
    <lineage>
        <taxon>Archaea</taxon>
        <taxon>Methanobacteriati</taxon>
        <taxon>Methanobacteriota</taxon>
        <taxon>Stenosarchaea group</taxon>
        <taxon>Methanomicrobia</taxon>
        <taxon>Methanosarcinales</taxon>
        <taxon>Methanosarcinaceae</taxon>
        <taxon>Methanolobus</taxon>
    </lineage>
</organism>
<feature type="binding site" evidence="1">
    <location>
        <position position="128"/>
    </location>
    <ligand>
        <name>Mg(2+)</name>
        <dbReference type="ChEBI" id="CHEBI:18420"/>
    </ligand>
</feature>
<dbReference type="GeneID" id="55820320"/>
<gene>
    <name evidence="2" type="ORF">HWN40_01555</name>
</gene>
<dbReference type="CDD" id="cd14820">
    <property type="entry name" value="TRAX"/>
    <property type="match status" value="1"/>
</dbReference>
<dbReference type="OrthoDB" id="26985at2157"/>
<name>A0A7D5IMN7_9EURY</name>
<accession>A0A7D5IMN7</accession>
<dbReference type="GO" id="GO:0046872">
    <property type="term" value="F:metal ion binding"/>
    <property type="evidence" value="ECO:0007669"/>
    <property type="project" value="UniProtKB-KW"/>
</dbReference>